<protein>
    <submittedName>
        <fullName evidence="2">Uncharacterized protein</fullName>
    </submittedName>
</protein>
<proteinExistence type="predicted"/>
<keyword evidence="1" id="KW-1133">Transmembrane helix</keyword>
<reference evidence="2" key="1">
    <citation type="submission" date="2018-06" db="EMBL/GenBank/DDBJ databases">
        <authorList>
            <person name="Zhirakovskaya E."/>
        </authorList>
    </citation>
    <scope>NUCLEOTIDE SEQUENCE</scope>
</reference>
<evidence type="ECO:0000256" key="1">
    <source>
        <dbReference type="SAM" id="Phobius"/>
    </source>
</evidence>
<evidence type="ECO:0000313" key="2">
    <source>
        <dbReference type="EMBL" id="VAW32362.1"/>
    </source>
</evidence>
<keyword evidence="1" id="KW-0472">Membrane</keyword>
<organism evidence="2">
    <name type="scientific">hydrothermal vent metagenome</name>
    <dbReference type="NCBI Taxonomy" id="652676"/>
    <lineage>
        <taxon>unclassified sequences</taxon>
        <taxon>metagenomes</taxon>
        <taxon>ecological metagenomes</taxon>
    </lineage>
</organism>
<name>A0A3B0V0R4_9ZZZZ</name>
<dbReference type="EMBL" id="UOEV01000041">
    <property type="protein sequence ID" value="VAW32362.1"/>
    <property type="molecule type" value="Genomic_DNA"/>
</dbReference>
<feature type="transmembrane region" description="Helical" evidence="1">
    <location>
        <begin position="39"/>
        <end position="58"/>
    </location>
</feature>
<keyword evidence="1" id="KW-0812">Transmembrane</keyword>
<sequence length="112" mass="12392">MEDVELRDLLEENLNLAKENNRLLKSARRAVRLSFIGKLIFWIIVLGIPTYLYMTYFAPMISSIMSSAGITSGGSITKVFGLPSVESVTHALDTFKTISHTATQTVQNVTTP</sequence>
<accession>A0A3B0V0R4</accession>
<gene>
    <name evidence="2" type="ORF">MNBD_CPR01-495</name>
</gene>
<dbReference type="AlphaFoldDB" id="A0A3B0V0R4"/>